<dbReference type="PANTHER" id="PTHR30143">
    <property type="entry name" value="ACID HYDRATASE"/>
    <property type="match status" value="1"/>
</dbReference>
<dbReference type="GO" id="GO:0008684">
    <property type="term" value="F:2-oxopent-4-enoate hydratase activity"/>
    <property type="evidence" value="ECO:0007669"/>
    <property type="project" value="UniProtKB-EC"/>
</dbReference>
<gene>
    <name evidence="3" type="ORF">YM304_39990</name>
</gene>
<dbReference type="InterPro" id="IPR011234">
    <property type="entry name" value="Fumarylacetoacetase-like_C"/>
</dbReference>
<organism evidence="3 4">
    <name type="scientific">Ilumatobacter coccineus (strain NBRC 103263 / KCTC 29153 / YM16-304)</name>
    <dbReference type="NCBI Taxonomy" id="1313172"/>
    <lineage>
        <taxon>Bacteria</taxon>
        <taxon>Bacillati</taxon>
        <taxon>Actinomycetota</taxon>
        <taxon>Acidimicrobiia</taxon>
        <taxon>Acidimicrobiales</taxon>
        <taxon>Ilumatobacteraceae</taxon>
        <taxon>Ilumatobacter</taxon>
    </lineage>
</organism>
<dbReference type="EC" id="4.2.1.80" evidence="3"/>
<dbReference type="PANTHER" id="PTHR30143:SF0">
    <property type="entry name" value="2-KETO-4-PENTENOATE HYDRATASE"/>
    <property type="match status" value="1"/>
</dbReference>
<accession>A0A6C7EDB6</accession>
<dbReference type="Pfam" id="PF01557">
    <property type="entry name" value="FAA_hydrolase"/>
    <property type="match status" value="1"/>
</dbReference>
<dbReference type="GO" id="GO:0005737">
    <property type="term" value="C:cytoplasm"/>
    <property type="evidence" value="ECO:0007669"/>
    <property type="project" value="TreeGrafter"/>
</dbReference>
<dbReference type="InterPro" id="IPR036663">
    <property type="entry name" value="Fumarylacetoacetase_C_sf"/>
</dbReference>
<evidence type="ECO:0000259" key="2">
    <source>
        <dbReference type="Pfam" id="PF01557"/>
    </source>
</evidence>
<reference evidence="3 4" key="1">
    <citation type="journal article" date="2013" name="Int. J. Syst. Evol. Microbiol.">
        <title>Ilumatobacter nonamiense sp. nov. and Ilumatobacter coccineum sp. nov., isolated from seashore sand.</title>
        <authorList>
            <person name="Matsumoto A."/>
            <person name="Kasai H."/>
            <person name="Matsuo Y."/>
            <person name="Shizuri Y."/>
            <person name="Ichikawa N."/>
            <person name="Fujita N."/>
            <person name="Omura S."/>
            <person name="Takahashi Y."/>
        </authorList>
    </citation>
    <scope>NUCLEOTIDE SEQUENCE [LARGE SCALE GENOMIC DNA]</scope>
    <source>
        <strain evidence="4">NBRC 103263 / KCTC 29153 / YM16-304</strain>
    </source>
</reference>
<evidence type="ECO:0000313" key="4">
    <source>
        <dbReference type="Proteomes" id="UP000011863"/>
    </source>
</evidence>
<dbReference type="Gene3D" id="3.90.850.10">
    <property type="entry name" value="Fumarylacetoacetase-like, C-terminal domain"/>
    <property type="match status" value="1"/>
</dbReference>
<sequence>MVDRAVGRLAAAAASGVPCAPVRDLIGSDASNAYEVQERATQLRIRDGATIVGRKIGLTSQAARDQFGVDEPDIGVLFDDMSRPDGATVSLDELIQPMVEAEVAFVLGDDLVDGELDVARVRAAVRECRAAFEIVDSRIATWDITIGDTIADNGSSGLFVLSETGRTLDEVEPAEVEMEVRRDGEVVSSGRGDACLGDPLNALVWLAQTARELGRPLRSGEVVLSGALGPMVVVAGGEHFVAEMTGLGTVSVSFDVRGEDAATTTP</sequence>
<dbReference type="InterPro" id="IPR050772">
    <property type="entry name" value="Hydratase-Decarb/MhpD_sf"/>
</dbReference>
<protein>
    <submittedName>
        <fullName evidence="3">Putative 2-hydroxypenta-2,4-dienoate hydratase</fullName>
        <ecNumber evidence="3">4.2.1.80</ecNumber>
    </submittedName>
</protein>
<dbReference type="AlphaFoldDB" id="A0A6C7EDB6"/>
<keyword evidence="1 3" id="KW-0456">Lyase</keyword>
<dbReference type="KEGG" id="aym:YM304_39990"/>
<evidence type="ECO:0000256" key="1">
    <source>
        <dbReference type="ARBA" id="ARBA00023239"/>
    </source>
</evidence>
<dbReference type="EMBL" id="AP012057">
    <property type="protein sequence ID" value="BAN04313.1"/>
    <property type="molecule type" value="Genomic_DNA"/>
</dbReference>
<dbReference type="RefSeq" id="WP_015443560.1">
    <property type="nucleotide sequence ID" value="NC_020520.1"/>
</dbReference>
<dbReference type="Proteomes" id="UP000011863">
    <property type="component" value="Chromosome"/>
</dbReference>
<name>A0A6C7EDB6_ILUCY</name>
<keyword evidence="4" id="KW-1185">Reference proteome</keyword>
<proteinExistence type="predicted"/>
<dbReference type="SUPFAM" id="SSF56529">
    <property type="entry name" value="FAH"/>
    <property type="match status" value="1"/>
</dbReference>
<feature type="domain" description="Fumarylacetoacetase-like C-terminal" evidence="2">
    <location>
        <begin position="84"/>
        <end position="251"/>
    </location>
</feature>
<evidence type="ECO:0000313" key="3">
    <source>
        <dbReference type="EMBL" id="BAN04313.1"/>
    </source>
</evidence>